<feature type="coiled-coil region" evidence="1">
    <location>
        <begin position="16"/>
        <end position="43"/>
    </location>
</feature>
<reference evidence="2 3" key="1">
    <citation type="submission" date="2019-12" db="EMBL/GenBank/DDBJ databases">
        <authorList>
            <person name="Alioto T."/>
            <person name="Alioto T."/>
            <person name="Gomez Garrido J."/>
        </authorList>
    </citation>
    <scope>NUCLEOTIDE SEQUENCE [LARGE SCALE GENOMIC DNA]</scope>
</reference>
<evidence type="ECO:0000256" key="1">
    <source>
        <dbReference type="SAM" id="Coils"/>
    </source>
</evidence>
<evidence type="ECO:0000313" key="2">
    <source>
        <dbReference type="EMBL" id="CAA3026809.1"/>
    </source>
</evidence>
<dbReference type="AlphaFoldDB" id="A0A8S0V0J3"/>
<gene>
    <name evidence="2" type="ORF">OLEA9_A040463</name>
</gene>
<keyword evidence="1" id="KW-0175">Coiled coil</keyword>
<dbReference type="Gramene" id="OE9A040463T1">
    <property type="protein sequence ID" value="OE9A040463C1"/>
    <property type="gene ID" value="OE9A040463"/>
</dbReference>
<name>A0A8S0V0J3_OLEEU</name>
<sequence>MEDTVQDLEKKWSQREKALDKQLHSLNEQLAAKQAQVEGLVIEIHLMEIEFERLNARNRIGRSSSEKGFVSFDYTIDPCHKLPFHIASWQFAEVDTT</sequence>
<accession>A0A8S0V0J3</accession>
<dbReference type="PANTHER" id="PTHR37761:SF2">
    <property type="entry name" value="OS09G0108400 PROTEIN"/>
    <property type="match status" value="1"/>
</dbReference>
<proteinExistence type="predicted"/>
<dbReference type="PANTHER" id="PTHR37761">
    <property type="entry name" value="OS09G0108400 PROTEIN"/>
    <property type="match status" value="1"/>
</dbReference>
<organism evidence="2 3">
    <name type="scientific">Olea europaea subsp. europaea</name>
    <dbReference type="NCBI Taxonomy" id="158383"/>
    <lineage>
        <taxon>Eukaryota</taxon>
        <taxon>Viridiplantae</taxon>
        <taxon>Streptophyta</taxon>
        <taxon>Embryophyta</taxon>
        <taxon>Tracheophyta</taxon>
        <taxon>Spermatophyta</taxon>
        <taxon>Magnoliopsida</taxon>
        <taxon>eudicotyledons</taxon>
        <taxon>Gunneridae</taxon>
        <taxon>Pentapetalae</taxon>
        <taxon>asterids</taxon>
        <taxon>lamiids</taxon>
        <taxon>Lamiales</taxon>
        <taxon>Oleaceae</taxon>
        <taxon>Oleeae</taxon>
        <taxon>Olea</taxon>
    </lineage>
</organism>
<evidence type="ECO:0000313" key="3">
    <source>
        <dbReference type="Proteomes" id="UP000594638"/>
    </source>
</evidence>
<protein>
    <submittedName>
        <fullName evidence="2">Uncharacterized protein</fullName>
    </submittedName>
</protein>
<keyword evidence="3" id="KW-1185">Reference proteome</keyword>
<dbReference type="EMBL" id="CACTIH010009179">
    <property type="protein sequence ID" value="CAA3026809.1"/>
    <property type="molecule type" value="Genomic_DNA"/>
</dbReference>
<comment type="caution">
    <text evidence="2">The sequence shown here is derived from an EMBL/GenBank/DDBJ whole genome shotgun (WGS) entry which is preliminary data.</text>
</comment>
<dbReference type="OrthoDB" id="1934337at2759"/>
<dbReference type="Proteomes" id="UP000594638">
    <property type="component" value="Unassembled WGS sequence"/>
</dbReference>